<sequence>MLRAGVLLTRNKTFTHGHCSSVIQVIRCITSFQCFLEAILVVIPRLAHYCQSLALREFMVGQSVPSL</sequence>
<proteinExistence type="predicted"/>
<organism evidence="1 2">
    <name type="scientific">Camellia lanceoleosa</name>
    <dbReference type="NCBI Taxonomy" id="1840588"/>
    <lineage>
        <taxon>Eukaryota</taxon>
        <taxon>Viridiplantae</taxon>
        <taxon>Streptophyta</taxon>
        <taxon>Embryophyta</taxon>
        <taxon>Tracheophyta</taxon>
        <taxon>Spermatophyta</taxon>
        <taxon>Magnoliopsida</taxon>
        <taxon>eudicotyledons</taxon>
        <taxon>Gunneridae</taxon>
        <taxon>Pentapetalae</taxon>
        <taxon>asterids</taxon>
        <taxon>Ericales</taxon>
        <taxon>Theaceae</taxon>
        <taxon>Camellia</taxon>
    </lineage>
</organism>
<reference evidence="1 2" key="1">
    <citation type="journal article" date="2022" name="Plant J.">
        <title>Chromosome-level genome of Camellia lanceoleosa provides a valuable resource for understanding genome evolution and self-incompatibility.</title>
        <authorList>
            <person name="Gong W."/>
            <person name="Xiao S."/>
            <person name="Wang L."/>
            <person name="Liao Z."/>
            <person name="Chang Y."/>
            <person name="Mo W."/>
            <person name="Hu G."/>
            <person name="Li W."/>
            <person name="Zhao G."/>
            <person name="Zhu H."/>
            <person name="Hu X."/>
            <person name="Ji K."/>
            <person name="Xiang X."/>
            <person name="Song Q."/>
            <person name="Yuan D."/>
            <person name="Jin S."/>
            <person name="Zhang L."/>
        </authorList>
    </citation>
    <scope>NUCLEOTIDE SEQUENCE [LARGE SCALE GENOMIC DNA]</scope>
    <source>
        <strain evidence="1">SQ_2022a</strain>
    </source>
</reference>
<name>A0ACC0GCC9_9ERIC</name>
<dbReference type="EMBL" id="CM045767">
    <property type="protein sequence ID" value="KAI7998604.1"/>
    <property type="molecule type" value="Genomic_DNA"/>
</dbReference>
<evidence type="ECO:0000313" key="2">
    <source>
        <dbReference type="Proteomes" id="UP001060215"/>
    </source>
</evidence>
<evidence type="ECO:0000313" key="1">
    <source>
        <dbReference type="EMBL" id="KAI7998604.1"/>
    </source>
</evidence>
<protein>
    <submittedName>
        <fullName evidence="1">Uncharacterized protein</fullName>
    </submittedName>
</protein>
<gene>
    <name evidence="1" type="ORF">LOK49_LG10G02078</name>
</gene>
<comment type="caution">
    <text evidence="1">The sequence shown here is derived from an EMBL/GenBank/DDBJ whole genome shotgun (WGS) entry which is preliminary data.</text>
</comment>
<accession>A0ACC0GCC9</accession>
<keyword evidence="2" id="KW-1185">Reference proteome</keyword>
<dbReference type="Proteomes" id="UP001060215">
    <property type="component" value="Chromosome 10"/>
</dbReference>